<reference evidence="1 2" key="1">
    <citation type="submission" date="2020-10" db="EMBL/GenBank/DDBJ databases">
        <title>The Coptis chinensis genome and diversification of protoberbering-type alkaloids.</title>
        <authorList>
            <person name="Wang B."/>
            <person name="Shu S."/>
            <person name="Song C."/>
            <person name="Liu Y."/>
        </authorList>
    </citation>
    <scope>NUCLEOTIDE SEQUENCE [LARGE SCALE GENOMIC DNA]</scope>
    <source>
        <strain evidence="1">HL-2020</strain>
        <tissue evidence="1">Leaf</tissue>
    </source>
</reference>
<comment type="caution">
    <text evidence="1">The sequence shown here is derived from an EMBL/GenBank/DDBJ whole genome shotgun (WGS) entry which is preliminary data.</text>
</comment>
<accession>A0A835ID28</accession>
<gene>
    <name evidence="1" type="ORF">IFM89_009258</name>
</gene>
<sequence>KKVLLEILDKHCFQENEKIKKQENEHSSNCFLEYDFLYLPMDFRYNLRYAFVNFTSGVGANPDFTMHTISSSGIILHLGREKLKKNFDCSWFACHTDKFLFTVFTPPRNGAESARSTPFFIGRRARFCR</sequence>
<organism evidence="1 2">
    <name type="scientific">Coptis chinensis</name>
    <dbReference type="NCBI Taxonomy" id="261450"/>
    <lineage>
        <taxon>Eukaryota</taxon>
        <taxon>Viridiplantae</taxon>
        <taxon>Streptophyta</taxon>
        <taxon>Embryophyta</taxon>
        <taxon>Tracheophyta</taxon>
        <taxon>Spermatophyta</taxon>
        <taxon>Magnoliopsida</taxon>
        <taxon>Ranunculales</taxon>
        <taxon>Ranunculaceae</taxon>
        <taxon>Coptidoideae</taxon>
        <taxon>Coptis</taxon>
    </lineage>
</organism>
<keyword evidence="2" id="KW-1185">Reference proteome</keyword>
<dbReference type="Proteomes" id="UP000631114">
    <property type="component" value="Unassembled WGS sequence"/>
</dbReference>
<dbReference type="AlphaFoldDB" id="A0A835ID28"/>
<dbReference type="OrthoDB" id="417481at2759"/>
<feature type="non-terminal residue" evidence="1">
    <location>
        <position position="129"/>
    </location>
</feature>
<evidence type="ECO:0000313" key="1">
    <source>
        <dbReference type="EMBL" id="KAF9613588.1"/>
    </source>
</evidence>
<evidence type="ECO:0000313" key="2">
    <source>
        <dbReference type="Proteomes" id="UP000631114"/>
    </source>
</evidence>
<protein>
    <submittedName>
        <fullName evidence="1">Uncharacterized protein</fullName>
    </submittedName>
</protein>
<proteinExistence type="predicted"/>
<name>A0A835ID28_9MAGN</name>
<dbReference type="EMBL" id="JADFTS010000003">
    <property type="protein sequence ID" value="KAF9613588.1"/>
    <property type="molecule type" value="Genomic_DNA"/>
</dbReference>